<dbReference type="GO" id="GO:0019867">
    <property type="term" value="C:outer membrane"/>
    <property type="evidence" value="ECO:0007669"/>
    <property type="project" value="InterPro"/>
</dbReference>
<reference evidence="8" key="1">
    <citation type="submission" date="2016-01" db="EMBL/GenBank/DDBJ databases">
        <authorList>
            <person name="Mitreva M."/>
            <person name="Pepin K.H."/>
            <person name="Mihindukulasuriya K.A."/>
            <person name="Fulton R."/>
            <person name="Fronick C."/>
            <person name="O'Laughlin M."/>
            <person name="Miner T."/>
            <person name="Herter B."/>
            <person name="Rosa B.A."/>
            <person name="Cordes M."/>
            <person name="Tomlinson C."/>
            <person name="Wollam A."/>
            <person name="Palsikar V.B."/>
            <person name="Mardis E.R."/>
            <person name="Wilson R.K."/>
        </authorList>
    </citation>
    <scope>NUCLEOTIDE SEQUENCE [LARGE SCALE GENOMIC DNA]</scope>
    <source>
        <strain evidence="8">KA00683</strain>
    </source>
</reference>
<evidence type="ECO:0000256" key="1">
    <source>
        <dbReference type="ARBA" id="ARBA00004370"/>
    </source>
</evidence>
<keyword evidence="2" id="KW-0812">Transmembrane</keyword>
<dbReference type="EMBL" id="LSDK01000068">
    <property type="protein sequence ID" value="KXB76326.1"/>
    <property type="molecule type" value="Genomic_DNA"/>
</dbReference>
<dbReference type="InterPro" id="IPR000184">
    <property type="entry name" value="Bac_surfAg_D15"/>
</dbReference>
<evidence type="ECO:0000256" key="4">
    <source>
        <dbReference type="ARBA" id="ARBA00023136"/>
    </source>
</evidence>
<evidence type="ECO:0000256" key="3">
    <source>
        <dbReference type="ARBA" id="ARBA00022729"/>
    </source>
</evidence>
<gene>
    <name evidence="7" type="ORF">HMPREF3185_00996</name>
</gene>
<dbReference type="PANTHER" id="PTHR12815:SF47">
    <property type="entry name" value="TRANSLOCATION AND ASSEMBLY MODULE SUBUNIT TAMA"/>
    <property type="match status" value="1"/>
</dbReference>
<evidence type="ECO:0000256" key="2">
    <source>
        <dbReference type="ARBA" id="ARBA00022692"/>
    </source>
</evidence>
<dbReference type="Pfam" id="PF01103">
    <property type="entry name" value="Omp85"/>
    <property type="match status" value="1"/>
</dbReference>
<comment type="caution">
    <text evidence="7">The sequence shown here is derived from an EMBL/GenBank/DDBJ whole genome shotgun (WGS) entry which is preliminary data.</text>
</comment>
<dbReference type="STRING" id="322095.HMPREF3185_00996"/>
<keyword evidence="3" id="KW-0732">Signal</keyword>
<proteinExistence type="predicted"/>
<evidence type="ECO:0000259" key="6">
    <source>
        <dbReference type="Pfam" id="PF01103"/>
    </source>
</evidence>
<dbReference type="Gene3D" id="2.40.160.50">
    <property type="entry name" value="membrane protein fhac: a member of the omp85/tpsb transporter family"/>
    <property type="match status" value="1"/>
</dbReference>
<dbReference type="PROSITE" id="PS51257">
    <property type="entry name" value="PROKAR_LIPOPROTEIN"/>
    <property type="match status" value="1"/>
</dbReference>
<dbReference type="InterPro" id="IPR039910">
    <property type="entry name" value="D15-like"/>
</dbReference>
<evidence type="ECO:0000313" key="7">
    <source>
        <dbReference type="EMBL" id="KXB76326.1"/>
    </source>
</evidence>
<dbReference type="RefSeq" id="WP_060935337.1">
    <property type="nucleotide sequence ID" value="NZ_KQ960440.1"/>
</dbReference>
<keyword evidence="4" id="KW-0472">Membrane</keyword>
<protein>
    <submittedName>
        <fullName evidence="7">Outer membrane protein, OMP85 family</fullName>
    </submittedName>
</protein>
<dbReference type="Proteomes" id="UP000070224">
    <property type="component" value="Unassembled WGS sequence"/>
</dbReference>
<evidence type="ECO:0000313" key="8">
    <source>
        <dbReference type="Proteomes" id="UP000070224"/>
    </source>
</evidence>
<feature type="domain" description="Bacterial surface antigen (D15)" evidence="6">
    <location>
        <begin position="423"/>
        <end position="782"/>
    </location>
</feature>
<keyword evidence="5" id="KW-0998">Cell outer membrane</keyword>
<evidence type="ECO:0000256" key="5">
    <source>
        <dbReference type="ARBA" id="ARBA00023237"/>
    </source>
</evidence>
<dbReference type="PANTHER" id="PTHR12815">
    <property type="entry name" value="SORTING AND ASSEMBLY MACHINERY SAMM50 PROTEIN FAMILY MEMBER"/>
    <property type="match status" value="1"/>
</dbReference>
<dbReference type="PATRIC" id="fig|322095.3.peg.983"/>
<dbReference type="OrthoDB" id="9814535at2"/>
<name>A0A134B8Q5_9PORP</name>
<sequence length="810" mass="90387">MHIRLTTRLLTVLTLLALGACSIRKYQGPDDQIYIGIRKIEVSDRPQHSYAEQAIAAAEERLNYAPNGSVFGSSSIRFPFALLSPAIYMHFSADSTLAGRVMRRLTAKPVWMRDVSPSLRAKVAQQTLREHGYLRATTSSEIIPATADSMQARVDYKMQLGPLFLLDSVQYFPRVYIRPGRYFYHHRLSALQKGRPFSIAALEDDRTVTRAFLREHGYYYLKSEHIGYEADTLITPQRVNLRTVLSASTPPEALRQWRVGKIMLRQLPEDPEAPTNLATTDSVALTDSIALYYSGHPIVRPGALKTRVRIRPGKLYSSLEEERTLSALTGLNAFSSVEFYFTPRETFAKDSTAVDSTAMSSTSDSTAVQRPTFSSVADSIGTLDLMILLRKDKPWSTYLGAAFMRKSTGFIGPGISAAIERSNVFGGGEKLSASVSGSYEWQTGRSPADSYSVSINSYQFGADLSLTFPSILFPRLIDAYYKYPTSTSFKVALQSINHARYYTLRSLSFTMDYNFQPSSRWSHRITPLSLNFTRLTRTTERFDQLILANPALGLSLSNQFIPKIGYGFTYTHREDDSPHYMQLSGEISEAGNLVNATMRAFGREYNDTKTLFGVPFAQFVKAAIDLRYSYRIDRKQTLATHFATGAIYPYGNAITAPYIEQFYVGGANSIRAFTVRSLGPGSYNPTTVNAYSFMDRVGEFKLEANAEFRRHLFGSCYGAVFLDAGNVWLLRPDSSRPGAALSEAGSLGKFLDQIAVGTGAGLRYDLSFLVVRFDVGVGLHLPYQTTRSGWYNIPSFRDALGFHLAIGYPF</sequence>
<organism evidence="7 8">
    <name type="scientific">Porphyromonas somerae</name>
    <dbReference type="NCBI Taxonomy" id="322095"/>
    <lineage>
        <taxon>Bacteria</taxon>
        <taxon>Pseudomonadati</taxon>
        <taxon>Bacteroidota</taxon>
        <taxon>Bacteroidia</taxon>
        <taxon>Bacteroidales</taxon>
        <taxon>Porphyromonadaceae</taxon>
        <taxon>Porphyromonas</taxon>
    </lineage>
</organism>
<comment type="subcellular location">
    <subcellularLocation>
        <location evidence="1">Membrane</location>
    </subcellularLocation>
</comment>
<keyword evidence="8" id="KW-1185">Reference proteome</keyword>
<dbReference type="AlphaFoldDB" id="A0A134B8Q5"/>
<accession>A0A134B8Q5</accession>